<gene>
    <name evidence="3" type="ORF">G3A44_19620</name>
</gene>
<dbReference type="EMBL" id="JAAGOH010000035">
    <property type="protein sequence ID" value="NDY93403.1"/>
    <property type="molecule type" value="Genomic_DNA"/>
</dbReference>
<keyword evidence="4" id="KW-1185">Reference proteome</keyword>
<keyword evidence="2" id="KW-0175">Coiled coil</keyword>
<dbReference type="Proteomes" id="UP000484255">
    <property type="component" value="Unassembled WGS sequence"/>
</dbReference>
<evidence type="ECO:0000256" key="2">
    <source>
        <dbReference type="ARBA" id="ARBA00023054"/>
    </source>
</evidence>
<dbReference type="InterPro" id="IPR050465">
    <property type="entry name" value="UPF0194_transport"/>
</dbReference>
<name>A0A7C9TN12_9BURK</name>
<dbReference type="AlphaFoldDB" id="A0A7C9TN12"/>
<sequence>MSTPDLAALALLVGAQEAPSAQERRFLLLNRCRDLWPVQIAVLWENGRVSGHSGGATLDPLGPYAQWLQRLHPHLATLAAGLVDWHQLPPELADEAAEWWPTQVLWCPLPDTPPARAAGDPADGVALVRDVPWSPQEAQQAQHWVRLWHSLDRQARDPRDRHARRWRQHLPRPAALLLLAALAGAGTLPVPLTVRAPAELVPREPMVVRAASEGTVRRLRVEPNQPVRAGEVLVEMDDAGWAARADVARQALATAETEWRQISQQALFDPKAKAQLAAAQGKVRERQAELALAQEQSLRTSLRAPQDGVALVQDPGSWPGRTVAAGEAILRVANPRDQEVEAWLAAGDAVDLREGAAMRLHLEAQPGEPVNARLRLFAYEAETRPDLGLGYRLRGTLQDGHALRLGARGTVHVDGPEVPLAYWVLRRPLAALRESTGW</sequence>
<dbReference type="Gene3D" id="1.10.287.470">
    <property type="entry name" value="Helix hairpin bin"/>
    <property type="match status" value="1"/>
</dbReference>
<dbReference type="PANTHER" id="PTHR32347">
    <property type="entry name" value="EFFLUX SYSTEM COMPONENT YKNX-RELATED"/>
    <property type="match status" value="1"/>
</dbReference>
<comment type="subcellular location">
    <subcellularLocation>
        <location evidence="1">Cell envelope</location>
    </subcellularLocation>
</comment>
<dbReference type="SUPFAM" id="SSF111369">
    <property type="entry name" value="HlyD-like secretion proteins"/>
    <property type="match status" value="1"/>
</dbReference>
<reference evidence="3 4" key="1">
    <citation type="submission" date="2020-02" db="EMBL/GenBank/DDBJ databases">
        <title>Ideonella bacterium strain TBM-1.</title>
        <authorList>
            <person name="Chen W.-M."/>
        </authorList>
    </citation>
    <scope>NUCLEOTIDE SEQUENCE [LARGE SCALE GENOMIC DNA]</scope>
    <source>
        <strain evidence="3 4">TBM-1</strain>
    </source>
</reference>
<evidence type="ECO:0000256" key="1">
    <source>
        <dbReference type="ARBA" id="ARBA00004196"/>
    </source>
</evidence>
<dbReference type="RefSeq" id="WP_163459441.1">
    <property type="nucleotide sequence ID" value="NZ_JAAGOH010000035.1"/>
</dbReference>
<comment type="caution">
    <text evidence="3">The sequence shown here is derived from an EMBL/GenBank/DDBJ whole genome shotgun (WGS) entry which is preliminary data.</text>
</comment>
<protein>
    <submittedName>
        <fullName evidence="3">HlyD family efflux transporter periplasmic adaptor subunit</fullName>
    </submittedName>
</protein>
<organism evidence="3 4">
    <name type="scientific">Ideonella livida</name>
    <dbReference type="NCBI Taxonomy" id="2707176"/>
    <lineage>
        <taxon>Bacteria</taxon>
        <taxon>Pseudomonadati</taxon>
        <taxon>Pseudomonadota</taxon>
        <taxon>Betaproteobacteria</taxon>
        <taxon>Burkholderiales</taxon>
        <taxon>Sphaerotilaceae</taxon>
        <taxon>Ideonella</taxon>
    </lineage>
</organism>
<proteinExistence type="predicted"/>
<dbReference type="PANTHER" id="PTHR32347:SF29">
    <property type="entry name" value="UPF0194 MEMBRANE PROTEIN YBHG"/>
    <property type="match status" value="1"/>
</dbReference>
<dbReference type="GO" id="GO:0030313">
    <property type="term" value="C:cell envelope"/>
    <property type="evidence" value="ECO:0007669"/>
    <property type="project" value="UniProtKB-SubCell"/>
</dbReference>
<evidence type="ECO:0000313" key="4">
    <source>
        <dbReference type="Proteomes" id="UP000484255"/>
    </source>
</evidence>
<dbReference type="Gene3D" id="2.40.50.100">
    <property type="match status" value="1"/>
</dbReference>
<evidence type="ECO:0000313" key="3">
    <source>
        <dbReference type="EMBL" id="NDY93403.1"/>
    </source>
</evidence>
<accession>A0A7C9TN12</accession>